<dbReference type="EMBL" id="UGMS01000001">
    <property type="protein sequence ID" value="STV71225.1"/>
    <property type="molecule type" value="Genomic_DNA"/>
</dbReference>
<dbReference type="InterPro" id="IPR001036">
    <property type="entry name" value="Acrflvin-R"/>
</dbReference>
<dbReference type="InterPro" id="IPR027463">
    <property type="entry name" value="AcrB_DN_DC_subdom"/>
</dbReference>
<dbReference type="AlphaFoldDB" id="A0A7H4MYU4"/>
<feature type="transmembrane region" description="Helical" evidence="3">
    <location>
        <begin position="414"/>
        <end position="438"/>
    </location>
</feature>
<dbReference type="GO" id="GO:0042910">
    <property type="term" value="F:xenobiotic transmembrane transporter activity"/>
    <property type="evidence" value="ECO:0007669"/>
    <property type="project" value="TreeGrafter"/>
</dbReference>
<evidence type="ECO:0000256" key="3">
    <source>
        <dbReference type="SAM" id="Phobius"/>
    </source>
</evidence>
<feature type="transmembrane region" description="Helical" evidence="3">
    <location>
        <begin position="364"/>
        <end position="381"/>
    </location>
</feature>
<dbReference type="Gene3D" id="3.30.70.1440">
    <property type="entry name" value="Multidrug efflux transporter AcrB pore domain"/>
    <property type="match status" value="1"/>
</dbReference>
<keyword evidence="3" id="KW-0472">Membrane</keyword>
<evidence type="ECO:0000256" key="2">
    <source>
        <dbReference type="ARBA" id="ARBA00022989"/>
    </source>
</evidence>
<dbReference type="Proteomes" id="UP000254863">
    <property type="component" value="Unassembled WGS sequence"/>
</dbReference>
<name>A0A7H4MYU4_9ENTR</name>
<dbReference type="PANTHER" id="PTHR32063:SF19">
    <property type="entry name" value="CATION EFFLUX SYSTEM PROTEIN CUSA"/>
    <property type="match status" value="1"/>
</dbReference>
<dbReference type="Gene3D" id="3.30.70.1430">
    <property type="entry name" value="Multidrug efflux transporter AcrB pore domain"/>
    <property type="match status" value="1"/>
</dbReference>
<dbReference type="Pfam" id="PF00873">
    <property type="entry name" value="ACR_tran"/>
    <property type="match status" value="1"/>
</dbReference>
<feature type="transmembrane region" description="Helical" evidence="3">
    <location>
        <begin position="470"/>
        <end position="487"/>
    </location>
</feature>
<dbReference type="PANTHER" id="PTHR32063">
    <property type="match status" value="1"/>
</dbReference>
<evidence type="ECO:0000313" key="5">
    <source>
        <dbReference type="Proteomes" id="UP000254863"/>
    </source>
</evidence>
<dbReference type="Gene3D" id="1.20.1640.10">
    <property type="entry name" value="Multidrug efflux transporter AcrB transmembrane domain"/>
    <property type="match status" value="1"/>
</dbReference>
<feature type="transmembrane region" description="Helical" evidence="3">
    <location>
        <begin position="388"/>
        <end position="408"/>
    </location>
</feature>
<evidence type="ECO:0000313" key="4">
    <source>
        <dbReference type="EMBL" id="STV71225.1"/>
    </source>
</evidence>
<reference evidence="4 5" key="1">
    <citation type="submission" date="2018-06" db="EMBL/GenBank/DDBJ databases">
        <authorList>
            <consortium name="Pathogen Informatics"/>
            <person name="Doyle S."/>
        </authorList>
    </citation>
    <scope>NUCLEOTIDE SEQUENCE [LARGE SCALE GENOMIC DNA]</scope>
    <source>
        <strain evidence="4 5">NCTC11685</strain>
    </source>
</reference>
<dbReference type="Gene3D" id="3.30.2090.10">
    <property type="entry name" value="Multidrug efflux transporter AcrB TolC docking domain, DN and DC subdomains"/>
    <property type="match status" value="1"/>
</dbReference>
<dbReference type="SUPFAM" id="SSF82866">
    <property type="entry name" value="Multidrug efflux transporter AcrB transmembrane domain"/>
    <property type="match status" value="1"/>
</dbReference>
<dbReference type="SUPFAM" id="SSF82714">
    <property type="entry name" value="Multidrug efflux transporter AcrB TolC docking domain, DN and DC subdomains"/>
    <property type="match status" value="1"/>
</dbReference>
<keyword evidence="2 3" id="KW-1133">Transmembrane helix</keyword>
<proteinExistence type="predicted"/>
<keyword evidence="1 3" id="KW-0812">Transmembrane</keyword>
<evidence type="ECO:0000256" key="1">
    <source>
        <dbReference type="ARBA" id="ARBA00022692"/>
    </source>
</evidence>
<dbReference type="GO" id="GO:0005886">
    <property type="term" value="C:plasma membrane"/>
    <property type="evidence" value="ECO:0007669"/>
    <property type="project" value="TreeGrafter"/>
</dbReference>
<comment type="caution">
    <text evidence="4">The sequence shown here is derived from an EMBL/GenBank/DDBJ whole genome shotgun (WGS) entry which is preliminary data.</text>
</comment>
<protein>
    <submittedName>
        <fullName evidence="4">Cobalt-zinc-cadmium resistance protein CzcA, Cation efflux system protein CusA</fullName>
    </submittedName>
</protein>
<feature type="transmembrane region" description="Helical" evidence="3">
    <location>
        <begin position="499"/>
        <end position="522"/>
    </location>
</feature>
<sequence length="528" mass="57760">MKPPIRSTAGLIRAYEPLLDKVLQWPKATLAAAGLLLVATLWPLAQLGSEFLPQIDEGDLLYMPSTLPGISSREAGRLLQQTDRLIKTIPEVQSVFGKAGRADSATDPAPLTMLETTIQFKPKSEWRPGMTMDKLIEELDNTVKVPGIANVWVPPIRNRLDMLATGIKSPVGIKVNGNNLAEIEKTAEEIERIVRSVPGVTSALAERLDGGRYIDIAIDRVKAARYGVSVKELQSIVASVVGGDNIGETIEGRERYPISVRYPREMRDSLQKLRDLPVVTSGGAQVALSELADITITDGPPMLKSENARLSDWIYVDIRGRDLKSAVDEMQSEVGKRVRLPEGISLTWSGQYEYLERATAKLKIVLPFTLMIIFILLYVTFSRVKDALLIMGTLPFSLIGGVWLLWLLGYNLSVAAAVGFIALAGVAAEFGVIMVLYLNQAIAKRRPELNDRALNEAIHEGAVLRVRPKVMTVATIMAGLLPIMWGGGTGSEVMQRIAAPMIGGMITAPLLSMLVIPAVYLLTHRNKR</sequence>
<organism evidence="4 5">
    <name type="scientific">Klebsiella michiganensis</name>
    <dbReference type="NCBI Taxonomy" id="1134687"/>
    <lineage>
        <taxon>Bacteria</taxon>
        <taxon>Pseudomonadati</taxon>
        <taxon>Pseudomonadota</taxon>
        <taxon>Gammaproteobacteria</taxon>
        <taxon>Enterobacterales</taxon>
        <taxon>Enterobacteriaceae</taxon>
        <taxon>Klebsiella/Raoultella group</taxon>
        <taxon>Klebsiella</taxon>
    </lineage>
</organism>
<accession>A0A7H4MYU4</accession>
<gene>
    <name evidence="4" type="primary">cusA_6</name>
    <name evidence="4" type="ORF">NCTC11685_00157</name>
</gene>